<dbReference type="OrthoDB" id="10252235at2759"/>
<sequence length="421" mass="46840">MPKLQILHFNDVYHLAPHKREPVGGAARFATVIKEFRESYGVESSCVFFSGDAFNPSVESSVSKGAHMVPALNAFGIDAACLGNHDFDFGVPTLKRLVAMSNFPWLLSNVVDSETDGPVAGKKFVILEKNGLKLGIVGLVEKDWLETIPNLPPNLKHKDYVSAGKELIAQLRDPNGPHAVDLIIALTHCRLPNDIILANQCKDDIDLILGGHDHFFYIGKGCDVINGWTREAKGNDGWTGKEDVGDDGARLVKSGADFRELSIVELDIDENTNEGRTLKRIKNITVTRQEVTSSIVEDEHLSGLIDSATTDIKEKMSKPMAYTIKPWDCRSSILRTQETAFGNFIADLLFYAYKPCIPHNIDSAILCSGTIRSEKSHLEIYLKYIRLKTQLLLFVLLDVSYGTCCKVPFQWFLNKKVGFRL</sequence>
<dbReference type="Pfam" id="PF00149">
    <property type="entry name" value="Metallophos"/>
    <property type="match status" value="1"/>
</dbReference>
<dbReference type="GO" id="GO:0009166">
    <property type="term" value="P:nucleotide catabolic process"/>
    <property type="evidence" value="ECO:0007669"/>
    <property type="project" value="InterPro"/>
</dbReference>
<dbReference type="EMBL" id="WTPW01000694">
    <property type="protein sequence ID" value="KAF0488041.1"/>
    <property type="molecule type" value="Genomic_DNA"/>
</dbReference>
<protein>
    <submittedName>
        <fullName evidence="2">Metallo-dependent phosphatase</fullName>
    </submittedName>
</protein>
<dbReference type="PANTHER" id="PTHR11575:SF48">
    <property type="entry name" value="5'-NUCLEOTIDASE"/>
    <property type="match status" value="1"/>
</dbReference>
<evidence type="ECO:0000313" key="2">
    <source>
        <dbReference type="EMBL" id="KAF0488041.1"/>
    </source>
</evidence>
<proteinExistence type="predicted"/>
<dbReference type="InterPro" id="IPR006179">
    <property type="entry name" value="5_nucleotidase/apyrase"/>
</dbReference>
<keyword evidence="3" id="KW-1185">Reference proteome</keyword>
<accession>A0A8H4AF16</accession>
<dbReference type="Proteomes" id="UP000439903">
    <property type="component" value="Unassembled WGS sequence"/>
</dbReference>
<dbReference type="PANTHER" id="PTHR11575">
    <property type="entry name" value="5'-NUCLEOTIDASE-RELATED"/>
    <property type="match status" value="1"/>
</dbReference>
<reference evidence="2 3" key="1">
    <citation type="journal article" date="2019" name="Environ. Microbiol.">
        <title>At the nexus of three kingdoms: the genome of the mycorrhizal fungus Gigaspora margarita provides insights into plant, endobacterial and fungal interactions.</title>
        <authorList>
            <person name="Venice F."/>
            <person name="Ghignone S."/>
            <person name="Salvioli di Fossalunga A."/>
            <person name="Amselem J."/>
            <person name="Novero M."/>
            <person name="Xianan X."/>
            <person name="Sedzielewska Toro K."/>
            <person name="Morin E."/>
            <person name="Lipzen A."/>
            <person name="Grigoriev I.V."/>
            <person name="Henrissat B."/>
            <person name="Martin F.M."/>
            <person name="Bonfante P."/>
        </authorList>
    </citation>
    <scope>NUCLEOTIDE SEQUENCE [LARGE SCALE GENOMIC DNA]</scope>
    <source>
        <strain evidence="2 3">BEG34</strain>
    </source>
</reference>
<dbReference type="SUPFAM" id="SSF55816">
    <property type="entry name" value="5'-nucleotidase (syn. UDP-sugar hydrolase), C-terminal domain"/>
    <property type="match status" value="1"/>
</dbReference>
<evidence type="ECO:0000313" key="3">
    <source>
        <dbReference type="Proteomes" id="UP000439903"/>
    </source>
</evidence>
<dbReference type="Gene3D" id="3.90.780.10">
    <property type="entry name" value="5'-Nucleotidase, C-terminal domain"/>
    <property type="match status" value="1"/>
</dbReference>
<dbReference type="Gene3D" id="3.60.21.10">
    <property type="match status" value="1"/>
</dbReference>
<dbReference type="GO" id="GO:0016787">
    <property type="term" value="F:hydrolase activity"/>
    <property type="evidence" value="ECO:0007669"/>
    <property type="project" value="InterPro"/>
</dbReference>
<name>A0A8H4AF16_GIGMA</name>
<dbReference type="AlphaFoldDB" id="A0A8H4AF16"/>
<evidence type="ECO:0000259" key="1">
    <source>
        <dbReference type="Pfam" id="PF00149"/>
    </source>
</evidence>
<dbReference type="SUPFAM" id="SSF56300">
    <property type="entry name" value="Metallo-dependent phosphatases"/>
    <property type="match status" value="1"/>
</dbReference>
<dbReference type="InterPro" id="IPR004843">
    <property type="entry name" value="Calcineurin-like_PHP"/>
</dbReference>
<organism evidence="2 3">
    <name type="scientific">Gigaspora margarita</name>
    <dbReference type="NCBI Taxonomy" id="4874"/>
    <lineage>
        <taxon>Eukaryota</taxon>
        <taxon>Fungi</taxon>
        <taxon>Fungi incertae sedis</taxon>
        <taxon>Mucoromycota</taxon>
        <taxon>Glomeromycotina</taxon>
        <taxon>Glomeromycetes</taxon>
        <taxon>Diversisporales</taxon>
        <taxon>Gigasporaceae</taxon>
        <taxon>Gigaspora</taxon>
    </lineage>
</organism>
<feature type="domain" description="Calcineurin-like phosphoesterase" evidence="1">
    <location>
        <begin position="5"/>
        <end position="214"/>
    </location>
</feature>
<dbReference type="InterPro" id="IPR036907">
    <property type="entry name" value="5'-Nucleotdase_C_sf"/>
</dbReference>
<gene>
    <name evidence="2" type="ORF">F8M41_022433</name>
</gene>
<dbReference type="InterPro" id="IPR029052">
    <property type="entry name" value="Metallo-depent_PP-like"/>
</dbReference>
<comment type="caution">
    <text evidence="2">The sequence shown here is derived from an EMBL/GenBank/DDBJ whole genome shotgun (WGS) entry which is preliminary data.</text>
</comment>